<accession>A0A846QWV7</accession>
<organism evidence="1 2">
    <name type="scientific">Saonia flava</name>
    <dbReference type="NCBI Taxonomy" id="523696"/>
    <lineage>
        <taxon>Bacteria</taxon>
        <taxon>Pseudomonadati</taxon>
        <taxon>Bacteroidota</taxon>
        <taxon>Flavobacteriia</taxon>
        <taxon>Flavobacteriales</taxon>
        <taxon>Flavobacteriaceae</taxon>
        <taxon>Saonia</taxon>
    </lineage>
</organism>
<dbReference type="SUPFAM" id="SSF48208">
    <property type="entry name" value="Six-hairpin glycosidases"/>
    <property type="match status" value="1"/>
</dbReference>
<dbReference type="RefSeq" id="WP_167962486.1">
    <property type="nucleotide sequence ID" value="NZ_JAATJJ010000001.1"/>
</dbReference>
<evidence type="ECO:0000313" key="2">
    <source>
        <dbReference type="Proteomes" id="UP000590442"/>
    </source>
</evidence>
<proteinExistence type="predicted"/>
<dbReference type="Proteomes" id="UP000590442">
    <property type="component" value="Unassembled WGS sequence"/>
</dbReference>
<comment type="caution">
    <text evidence="1">The sequence shown here is derived from an EMBL/GenBank/DDBJ whole genome shotgun (WGS) entry which is preliminary data.</text>
</comment>
<keyword evidence="2" id="KW-1185">Reference proteome</keyword>
<name>A0A846QWV7_9FLAO</name>
<dbReference type="EMBL" id="JAATJJ010000001">
    <property type="protein sequence ID" value="NJB71072.1"/>
    <property type="molecule type" value="Genomic_DNA"/>
</dbReference>
<dbReference type="InterPro" id="IPR012341">
    <property type="entry name" value="6hp_glycosidase-like_sf"/>
</dbReference>
<reference evidence="1 2" key="1">
    <citation type="submission" date="2020-03" db="EMBL/GenBank/DDBJ databases">
        <title>Genomic Encyclopedia of Type Strains, Phase IV (KMG-IV): sequencing the most valuable type-strain genomes for metagenomic binning, comparative biology and taxonomic classification.</title>
        <authorList>
            <person name="Goeker M."/>
        </authorList>
    </citation>
    <scope>NUCLEOTIDE SEQUENCE [LARGE SCALE GENOMIC DNA]</scope>
    <source>
        <strain evidence="1 2">DSM 29762</strain>
    </source>
</reference>
<protein>
    <submittedName>
        <fullName evidence="1">Uncharacterized protein</fullName>
    </submittedName>
</protein>
<dbReference type="Gene3D" id="1.50.10.10">
    <property type="match status" value="1"/>
</dbReference>
<dbReference type="GO" id="GO:0005975">
    <property type="term" value="P:carbohydrate metabolic process"/>
    <property type="evidence" value="ECO:0007669"/>
    <property type="project" value="InterPro"/>
</dbReference>
<dbReference type="AlphaFoldDB" id="A0A846QWV7"/>
<gene>
    <name evidence="1" type="ORF">GGR42_001534</name>
</gene>
<sequence length="706" mass="81439">MYKYILFFLLLSTNSFGQKKIDRKTVVSRHTVQISEVDTLNPLTLGNGKFAMTMDVTGLQTFPIKYSKGIPLGTMSEWGWHSFPTDKKYDINETLQSINSHGRQVPYARQWPSEVSAGKASNYIRQNPHRIHLANVGWYILKSDGSKINISDVKNIRQKLDLWNGELISIFEIEGIPVKVVSLIGLKNDVLGVKIKSQLVKEGRIGLTIKYPYPTDTFLDEAVNYDSNESLRLKLRPTNHKNLVIERNLDSTNYTTLLSSSLNLNSEPEYQEGFNIFPNEQKDTWSFSLNFSNDTKNLKQVKFNEFRKQAKSSFHSFWDSVGMIDFGETKDPRAFELERRMILSLYLTKINCGGSSPPQETGLTYNSWYGKPHIEMSWWHGVHFAQWNQPEVLKKQTNWFFRSKTTAKTIAKRQGFKGVRWQKMTDNNGGETTSSIGSYLIWQQPHFIYFSELLYKLSEEKNLLQEYYPLVEKTAEFMADFAWYDPNLKRYVLGPGVIPAQERFDPEITFNPTFELAYWRWGLNTAQEWRTRMGMERNKKWDKVLSGLSPLPAQDGLYLATESSPNSYSEVKFMTDHPSVLGAYGILPRTDGLDKKIMQNTFDKILTDWKWEETWGWDFPMTAMTAIRLGSPNKAIDALLMPITTNTFLKNGHNYQNKTLRIYLPGNGGFLTALGMMAVGTYETKEAVSSFPKNWKIKIENIRKIH</sequence>
<dbReference type="InterPro" id="IPR008928">
    <property type="entry name" value="6-hairpin_glycosidase_sf"/>
</dbReference>
<evidence type="ECO:0000313" key="1">
    <source>
        <dbReference type="EMBL" id="NJB71072.1"/>
    </source>
</evidence>